<evidence type="ECO:0000256" key="1">
    <source>
        <dbReference type="ARBA" id="ARBA00006987"/>
    </source>
</evidence>
<dbReference type="PIRSF" id="PIRSF017082">
    <property type="entry name" value="YflP"/>
    <property type="match status" value="1"/>
</dbReference>
<comment type="caution">
    <text evidence="3">The sequence shown here is derived from an EMBL/GenBank/DDBJ whole genome shotgun (WGS) entry which is preliminary data.</text>
</comment>
<dbReference type="OrthoDB" id="8878357at2"/>
<dbReference type="PANTHER" id="PTHR42928">
    <property type="entry name" value="TRICARBOXYLATE-BINDING PROTEIN"/>
    <property type="match status" value="1"/>
</dbReference>
<organism evidence="3 4">
    <name type="scientific">Hylemonella gracilis str. Niagara R</name>
    <dbReference type="NCBI Taxonomy" id="1458275"/>
    <lineage>
        <taxon>Bacteria</taxon>
        <taxon>Pseudomonadati</taxon>
        <taxon>Pseudomonadota</taxon>
        <taxon>Betaproteobacteria</taxon>
        <taxon>Burkholderiales</taxon>
        <taxon>Comamonadaceae</taxon>
        <taxon>Hylemonella</taxon>
    </lineage>
</organism>
<protein>
    <submittedName>
        <fullName evidence="3">ABC transporter substrate-binding protein</fullName>
    </submittedName>
</protein>
<feature type="signal peptide" evidence="2">
    <location>
        <begin position="1"/>
        <end position="27"/>
    </location>
</feature>
<accession>A0A016XEY1</accession>
<gene>
    <name evidence="3" type="ORF">AZ34_02745</name>
</gene>
<dbReference type="Pfam" id="PF03401">
    <property type="entry name" value="TctC"/>
    <property type="match status" value="1"/>
</dbReference>
<dbReference type="RefSeq" id="WP_051509475.1">
    <property type="nucleotide sequence ID" value="NZ_JEMG01000001.1"/>
</dbReference>
<dbReference type="AlphaFoldDB" id="A0A016XEY1"/>
<sequence>MKKIKTLAMPLLLGALALVHTTSQAQAWPTKPIKLIAPSTAGGPPDVYARALAEQLGKLLGQPLVVENSPAAGGMIGAQQIMRAPTDGYTLLVNTAGMMTITPNANPKAQYKATDFTQICQGVEAALVLASNPSLGTKNYGELATWIKTQKTPPIYSSYSLGSPAHFLGYQLSEALKTEMTHIPYKSSPQQVNDMLADMAPLGFVQVATASPHIKAGKLTAYAVTSEKRVAQLPNVPTVGELGLPQLTTTVWFGLSGPKGLPPAIVSKLTQAHQQVLASPEFQARMATAGLDASPDVCGDKFMRKMNVETERWAHIIKATGFEATN</sequence>
<evidence type="ECO:0000256" key="2">
    <source>
        <dbReference type="SAM" id="SignalP"/>
    </source>
</evidence>
<dbReference type="SUPFAM" id="SSF53850">
    <property type="entry name" value="Periplasmic binding protein-like II"/>
    <property type="match status" value="1"/>
</dbReference>
<evidence type="ECO:0000313" key="3">
    <source>
        <dbReference type="EMBL" id="EYC50097.1"/>
    </source>
</evidence>
<dbReference type="EMBL" id="JEMG01000001">
    <property type="protein sequence ID" value="EYC50097.1"/>
    <property type="molecule type" value="Genomic_DNA"/>
</dbReference>
<reference evidence="3 4" key="1">
    <citation type="submission" date="2014-02" db="EMBL/GenBank/DDBJ databases">
        <title>Draft Genome of Hylemonella gracilis isolated from the Niagara River.</title>
        <authorList>
            <person name="Pawlowski D.R."/>
            <person name="Koudelka G.B."/>
        </authorList>
    </citation>
    <scope>NUCLEOTIDE SEQUENCE [LARGE SCALE GENOMIC DNA]</scope>
    <source>
        <strain evidence="3 4">Niagara R</strain>
    </source>
</reference>
<comment type="similarity">
    <text evidence="1">Belongs to the UPF0065 (bug) family.</text>
</comment>
<dbReference type="Gene3D" id="3.40.190.10">
    <property type="entry name" value="Periplasmic binding protein-like II"/>
    <property type="match status" value="1"/>
</dbReference>
<feature type="chain" id="PRO_5001491951" evidence="2">
    <location>
        <begin position="28"/>
        <end position="326"/>
    </location>
</feature>
<dbReference type="CDD" id="cd07012">
    <property type="entry name" value="PBP2_Bug_TTT"/>
    <property type="match status" value="1"/>
</dbReference>
<dbReference type="InterPro" id="IPR005064">
    <property type="entry name" value="BUG"/>
</dbReference>
<keyword evidence="2" id="KW-0732">Signal</keyword>
<evidence type="ECO:0000313" key="4">
    <source>
        <dbReference type="Proteomes" id="UP000023268"/>
    </source>
</evidence>
<name>A0A016XEY1_9BURK</name>
<dbReference type="PANTHER" id="PTHR42928:SF5">
    <property type="entry name" value="BLR1237 PROTEIN"/>
    <property type="match status" value="1"/>
</dbReference>
<proteinExistence type="inferred from homology"/>
<dbReference type="eggNOG" id="COG3181">
    <property type="taxonomic scope" value="Bacteria"/>
</dbReference>
<dbReference type="STRING" id="1458275.AZ34_02745"/>
<dbReference type="Gene3D" id="3.40.190.150">
    <property type="entry name" value="Bordetella uptake gene, domain 1"/>
    <property type="match status" value="1"/>
</dbReference>
<dbReference type="InterPro" id="IPR042100">
    <property type="entry name" value="Bug_dom1"/>
</dbReference>
<dbReference type="Proteomes" id="UP000023268">
    <property type="component" value="Unassembled WGS sequence"/>
</dbReference>